<reference evidence="8" key="2">
    <citation type="submission" date="2023-01" db="EMBL/GenBank/DDBJ databases">
        <authorList>
            <person name="Sun Q."/>
            <person name="Evtushenko L."/>
        </authorList>
    </citation>
    <scope>NUCLEOTIDE SEQUENCE</scope>
    <source>
        <strain evidence="8">VKM Ac-1401</strain>
    </source>
</reference>
<name>A0A9W6H7N8_9MICO</name>
<evidence type="ECO:0000259" key="6">
    <source>
        <dbReference type="Pfam" id="PF00370"/>
    </source>
</evidence>
<reference evidence="8" key="1">
    <citation type="journal article" date="2014" name="Int. J. Syst. Evol. Microbiol.">
        <title>Complete genome sequence of Corynebacterium casei LMG S-19264T (=DSM 44701T), isolated from a smear-ripened cheese.</title>
        <authorList>
            <consortium name="US DOE Joint Genome Institute (JGI-PGF)"/>
            <person name="Walter F."/>
            <person name="Albersmeier A."/>
            <person name="Kalinowski J."/>
            <person name="Ruckert C."/>
        </authorList>
    </citation>
    <scope>NUCLEOTIDE SEQUENCE</scope>
    <source>
        <strain evidence="8">VKM Ac-1401</strain>
    </source>
</reference>
<dbReference type="PIRSF" id="PIRSF000538">
    <property type="entry name" value="GlpK"/>
    <property type="match status" value="1"/>
</dbReference>
<keyword evidence="2" id="KW-0119">Carbohydrate metabolism</keyword>
<dbReference type="PROSITE" id="PS00445">
    <property type="entry name" value="FGGY_KINASES_2"/>
    <property type="match status" value="1"/>
</dbReference>
<feature type="domain" description="Carbohydrate kinase FGGY N-terminal" evidence="6">
    <location>
        <begin position="6"/>
        <end position="247"/>
    </location>
</feature>
<proteinExistence type="inferred from homology"/>
<dbReference type="Gene3D" id="3.30.420.40">
    <property type="match status" value="2"/>
</dbReference>
<dbReference type="Pfam" id="PF00370">
    <property type="entry name" value="FGGY_N"/>
    <property type="match status" value="1"/>
</dbReference>
<evidence type="ECO:0000256" key="5">
    <source>
        <dbReference type="RuleBase" id="RU003733"/>
    </source>
</evidence>
<dbReference type="AlphaFoldDB" id="A0A9W6H7N8"/>
<evidence type="ECO:0000256" key="2">
    <source>
        <dbReference type="ARBA" id="ARBA00022629"/>
    </source>
</evidence>
<dbReference type="RefSeq" id="WP_271176135.1">
    <property type="nucleotide sequence ID" value="NZ_BAAAJO010000001.1"/>
</dbReference>
<gene>
    <name evidence="8" type="ORF">GCM10017584_10280</name>
</gene>
<dbReference type="GO" id="GO:0042732">
    <property type="term" value="P:D-xylose metabolic process"/>
    <property type="evidence" value="ECO:0007669"/>
    <property type="project" value="UniProtKB-KW"/>
</dbReference>
<dbReference type="GO" id="GO:0016301">
    <property type="term" value="F:kinase activity"/>
    <property type="evidence" value="ECO:0007669"/>
    <property type="project" value="UniProtKB-KW"/>
</dbReference>
<dbReference type="EMBL" id="BSEN01000003">
    <property type="protein sequence ID" value="GLJ75454.1"/>
    <property type="molecule type" value="Genomic_DNA"/>
</dbReference>
<evidence type="ECO:0000313" key="9">
    <source>
        <dbReference type="Proteomes" id="UP001142372"/>
    </source>
</evidence>
<dbReference type="InterPro" id="IPR000577">
    <property type="entry name" value="Carb_kinase_FGGY"/>
</dbReference>
<evidence type="ECO:0000256" key="1">
    <source>
        <dbReference type="ARBA" id="ARBA00009156"/>
    </source>
</evidence>
<dbReference type="InterPro" id="IPR018483">
    <property type="entry name" value="Carb_kinase_FGGY_CS"/>
</dbReference>
<dbReference type="PANTHER" id="PTHR43095">
    <property type="entry name" value="SUGAR KINASE"/>
    <property type="match status" value="1"/>
</dbReference>
<dbReference type="Proteomes" id="UP001142372">
    <property type="component" value="Unassembled WGS sequence"/>
</dbReference>
<keyword evidence="3 5" id="KW-0808">Transferase</keyword>
<dbReference type="SUPFAM" id="SSF53067">
    <property type="entry name" value="Actin-like ATPase domain"/>
    <property type="match status" value="2"/>
</dbReference>
<evidence type="ECO:0000313" key="8">
    <source>
        <dbReference type="EMBL" id="GLJ75454.1"/>
    </source>
</evidence>
<comment type="similarity">
    <text evidence="1 5">Belongs to the FGGY kinase family.</text>
</comment>
<dbReference type="GO" id="GO:0016773">
    <property type="term" value="F:phosphotransferase activity, alcohol group as acceptor"/>
    <property type="evidence" value="ECO:0007669"/>
    <property type="project" value="InterPro"/>
</dbReference>
<evidence type="ECO:0000256" key="4">
    <source>
        <dbReference type="ARBA" id="ARBA00022777"/>
    </source>
</evidence>
<keyword evidence="2" id="KW-0859">Xylose metabolism</keyword>
<feature type="domain" description="Carbohydrate kinase FGGY C-terminal" evidence="7">
    <location>
        <begin position="259"/>
        <end position="441"/>
    </location>
</feature>
<sequence>MSRAAVVGVDIGTSSSKGVLVGVEGDVIATATREHRVERPFPGHVEMEAEIWWSEFVGIVRELLANGRDAEVVSVGVSGMGPCVLVTDADGTPLRPAILYGIDTRATDQIERLTDELGGADAIRERCGSSLSTQAVGPKLAWLTENEPEVAAAARRLFMPSSWLGFRLTGAYYLDHHSASQCTPMHDAAAQDWYRPWASLVAPSIELPPLVWPGEIAGRVTAAAAAETGLPVGAPVIAGTIDAWSEALSVGAQNDGDLMLMYGTTMFLVNTVPEPVTSPTLWGTVGALPGTHNLAGGMATSGAITAWLRDLFGSPGYPELIAQAEASAPGANGIVMLPYFAGERTPIPDPDARGVIAGLTLSHTRGDLYRAALEATAFGVRHNIEVMEQAGGRIDRIVAVGGGAQGTLWTQIVSDVTGRRQAIPALVVGASLGAAFLAAAAVGPADIGTWNPVVEEREPRAEIVRQYDELYALYRELYPATESVAHALAAWQERSARESVAV</sequence>
<organism evidence="8 9">
    <name type="scientific">Leifsonia poae</name>
    <dbReference type="NCBI Taxonomy" id="110933"/>
    <lineage>
        <taxon>Bacteria</taxon>
        <taxon>Bacillati</taxon>
        <taxon>Actinomycetota</taxon>
        <taxon>Actinomycetes</taxon>
        <taxon>Micrococcales</taxon>
        <taxon>Microbacteriaceae</taxon>
        <taxon>Leifsonia</taxon>
    </lineage>
</organism>
<dbReference type="InterPro" id="IPR043129">
    <property type="entry name" value="ATPase_NBD"/>
</dbReference>
<evidence type="ECO:0000256" key="3">
    <source>
        <dbReference type="ARBA" id="ARBA00022679"/>
    </source>
</evidence>
<dbReference type="InterPro" id="IPR018484">
    <property type="entry name" value="FGGY_N"/>
</dbReference>
<keyword evidence="9" id="KW-1185">Reference proteome</keyword>
<evidence type="ECO:0000259" key="7">
    <source>
        <dbReference type="Pfam" id="PF02782"/>
    </source>
</evidence>
<comment type="caution">
    <text evidence="8">The sequence shown here is derived from an EMBL/GenBank/DDBJ whole genome shotgun (WGS) entry which is preliminary data.</text>
</comment>
<dbReference type="PANTHER" id="PTHR43095:SF5">
    <property type="entry name" value="XYLULOSE KINASE"/>
    <property type="match status" value="1"/>
</dbReference>
<keyword evidence="4 5" id="KW-0418">Kinase</keyword>
<accession>A0A9W6H7N8</accession>
<protein>
    <submittedName>
        <fullName evidence="8">Sugar kinase</fullName>
    </submittedName>
</protein>
<dbReference type="InterPro" id="IPR050406">
    <property type="entry name" value="FGGY_Carb_Kinase"/>
</dbReference>
<dbReference type="CDD" id="cd07804">
    <property type="entry name" value="ASKHA_NBD_FGGY_RrXK-like"/>
    <property type="match status" value="1"/>
</dbReference>
<dbReference type="Pfam" id="PF02782">
    <property type="entry name" value="FGGY_C"/>
    <property type="match status" value="1"/>
</dbReference>
<dbReference type="InterPro" id="IPR018485">
    <property type="entry name" value="FGGY_C"/>
</dbReference>